<evidence type="ECO:0000256" key="1">
    <source>
        <dbReference type="ARBA" id="ARBA00004370"/>
    </source>
</evidence>
<evidence type="ECO:0000256" key="2">
    <source>
        <dbReference type="ARBA" id="ARBA00022692"/>
    </source>
</evidence>
<feature type="transmembrane region" description="Helical" evidence="6">
    <location>
        <begin position="117"/>
        <end position="137"/>
    </location>
</feature>
<keyword evidence="8" id="KW-1185">Reference proteome</keyword>
<feature type="transmembrane region" description="Helical" evidence="6">
    <location>
        <begin position="36"/>
        <end position="60"/>
    </location>
</feature>
<dbReference type="SUPFAM" id="SSF81321">
    <property type="entry name" value="Family A G protein-coupled receptor-like"/>
    <property type="match status" value="1"/>
</dbReference>
<dbReference type="GeneID" id="110076788"/>
<keyword evidence="5" id="KW-0807">Transducer</keyword>
<dbReference type="GO" id="GO:0008188">
    <property type="term" value="F:neuropeptide receptor activity"/>
    <property type="evidence" value="ECO:0007669"/>
    <property type="project" value="InterPro"/>
</dbReference>
<dbReference type="PROSITE" id="PS00237">
    <property type="entry name" value="G_PROTEIN_RECEP_F1_1"/>
    <property type="match status" value="1"/>
</dbReference>
<keyword evidence="3 6" id="KW-1133">Transmembrane helix</keyword>
<dbReference type="RefSeq" id="XP_020644923.2">
    <property type="nucleotide sequence ID" value="XM_020789264.2"/>
</dbReference>
<evidence type="ECO:0000256" key="6">
    <source>
        <dbReference type="SAM" id="Phobius"/>
    </source>
</evidence>
<name>A0A6J0TBN2_9SAUR</name>
<feature type="transmembrane region" description="Helical" evidence="6">
    <location>
        <begin position="149"/>
        <end position="168"/>
    </location>
</feature>
<dbReference type="PANTHER" id="PTHR24244:SF0">
    <property type="entry name" value="G-PROTEIN COUPLED RECEPTORS FAMILY 1 PROFILE DOMAIN-CONTAINING PROTEIN"/>
    <property type="match status" value="1"/>
</dbReference>
<dbReference type="Gene3D" id="1.20.1070.10">
    <property type="entry name" value="Rhodopsin 7-helix transmembrane proteins"/>
    <property type="match status" value="1"/>
</dbReference>
<keyword evidence="5" id="KW-0675">Receptor</keyword>
<evidence type="ECO:0000256" key="4">
    <source>
        <dbReference type="ARBA" id="ARBA00023136"/>
    </source>
</evidence>
<evidence type="ECO:0000256" key="3">
    <source>
        <dbReference type="ARBA" id="ARBA00022989"/>
    </source>
</evidence>
<feature type="transmembrane region" description="Helical" evidence="6">
    <location>
        <begin position="72"/>
        <end position="97"/>
    </location>
</feature>
<comment type="subcellular location">
    <subcellularLocation>
        <location evidence="1">Membrane</location>
    </subcellularLocation>
</comment>
<feature type="transmembrane region" description="Helical" evidence="6">
    <location>
        <begin position="243"/>
        <end position="263"/>
    </location>
</feature>
<proteinExistence type="inferred from homology"/>
<dbReference type="Pfam" id="PF00001">
    <property type="entry name" value="7tm_1"/>
    <property type="match status" value="1"/>
</dbReference>
<reference evidence="9" key="1">
    <citation type="submission" date="2025-08" db="UniProtKB">
        <authorList>
            <consortium name="RefSeq"/>
        </authorList>
    </citation>
    <scope>IDENTIFICATION</scope>
</reference>
<feature type="transmembrane region" description="Helical" evidence="6">
    <location>
        <begin position="201"/>
        <end position="222"/>
    </location>
</feature>
<dbReference type="InterPro" id="IPR000276">
    <property type="entry name" value="GPCR_Rhodpsn"/>
</dbReference>
<accession>A0A6J0TBN2</accession>
<dbReference type="InParanoid" id="A0A6J0TBN2"/>
<evidence type="ECO:0000313" key="8">
    <source>
        <dbReference type="Proteomes" id="UP001652642"/>
    </source>
</evidence>
<sequence>MDLGKEATNGQVINSSLATTLDIEVLCPVNTDFTQWFLPCFYLVVSLLGLLGNGLGLWNLCTTSWKRNWNALGVLMCNLGVADLLYVVTLPFLVSYYLQGRVWLFGQVWCRLTRLLFHVNLYASIGFLMSISVHRYLGIVHPLRMLGRCQGLGPSISLSILVWIWVIIQLSPDFNFSKMDPTGMRCHDTTGHENLGTYQPYILTVTVTGFVIPFLIIIGCYCHVVMVLRRNKNVDPILRRRSITLVALVMVFFSVCFLPYHIFRNLNLLSRQWQLQGSCSQTLKNIYTSYQVTRGLASLNSALNPLLYLMASEDLVMRLRAFGQTVIQALRSFGKHQAQQHSDRNKLSIMLSEECEEVSNDL</sequence>
<gene>
    <name evidence="9" type="primary">LOC110076788</name>
</gene>
<dbReference type="PRINTS" id="PR00237">
    <property type="entry name" value="GPCRRHODOPSN"/>
</dbReference>
<protein>
    <submittedName>
        <fullName evidence="9">P2Y purinoceptor 1-like</fullName>
    </submittedName>
</protein>
<dbReference type="GO" id="GO:0016020">
    <property type="term" value="C:membrane"/>
    <property type="evidence" value="ECO:0007669"/>
    <property type="project" value="UniProtKB-SubCell"/>
</dbReference>
<dbReference type="InterPro" id="IPR027294">
    <property type="entry name" value="NPS_rcpt"/>
</dbReference>
<dbReference type="PANTHER" id="PTHR24244">
    <property type="entry name" value="NEUROPEPTIDE S RECEPTOR"/>
    <property type="match status" value="1"/>
</dbReference>
<dbReference type="InterPro" id="IPR017452">
    <property type="entry name" value="GPCR_Rhodpsn_7TM"/>
</dbReference>
<feature type="domain" description="G-protein coupled receptors family 1 profile" evidence="7">
    <location>
        <begin position="52"/>
        <end position="308"/>
    </location>
</feature>
<organism evidence="8 9">
    <name type="scientific">Pogona vitticeps</name>
    <name type="common">central bearded dragon</name>
    <dbReference type="NCBI Taxonomy" id="103695"/>
    <lineage>
        <taxon>Eukaryota</taxon>
        <taxon>Metazoa</taxon>
        <taxon>Chordata</taxon>
        <taxon>Craniata</taxon>
        <taxon>Vertebrata</taxon>
        <taxon>Euteleostomi</taxon>
        <taxon>Lepidosauria</taxon>
        <taxon>Squamata</taxon>
        <taxon>Bifurcata</taxon>
        <taxon>Unidentata</taxon>
        <taxon>Episquamata</taxon>
        <taxon>Toxicofera</taxon>
        <taxon>Iguania</taxon>
        <taxon>Acrodonta</taxon>
        <taxon>Agamidae</taxon>
        <taxon>Amphibolurinae</taxon>
        <taxon>Pogona</taxon>
    </lineage>
</organism>
<dbReference type="PRINTS" id="PR01157">
    <property type="entry name" value="P2YPURNOCPTR"/>
</dbReference>
<evidence type="ECO:0000256" key="5">
    <source>
        <dbReference type="RuleBase" id="RU000688"/>
    </source>
</evidence>
<comment type="similarity">
    <text evidence="5">Belongs to the G-protein coupled receptor 1 family.</text>
</comment>
<keyword evidence="2 5" id="KW-0812">Transmembrane</keyword>
<dbReference type="Proteomes" id="UP001652642">
    <property type="component" value="Chromosome 4"/>
</dbReference>
<evidence type="ECO:0000313" key="9">
    <source>
        <dbReference type="RefSeq" id="XP_020644923.2"/>
    </source>
</evidence>
<keyword evidence="5" id="KW-0297">G-protein coupled receptor</keyword>
<evidence type="ECO:0000259" key="7">
    <source>
        <dbReference type="PROSITE" id="PS50262"/>
    </source>
</evidence>
<dbReference type="KEGG" id="pvt:110076788"/>
<dbReference type="AlphaFoldDB" id="A0A6J0TBN2"/>
<dbReference type="PROSITE" id="PS50262">
    <property type="entry name" value="G_PROTEIN_RECEP_F1_2"/>
    <property type="match status" value="1"/>
</dbReference>
<keyword evidence="4 6" id="KW-0472">Membrane</keyword>